<dbReference type="STRING" id="1202772.A0A1V9Z2L0"/>
<dbReference type="AlphaFoldDB" id="A0A1V9Z2L0"/>
<dbReference type="Gene3D" id="3.30.70.330">
    <property type="match status" value="1"/>
</dbReference>
<feature type="domain" description="RRM" evidence="4">
    <location>
        <begin position="25"/>
        <end position="101"/>
    </location>
</feature>
<dbReference type="SUPFAM" id="SSF54928">
    <property type="entry name" value="RNA-binding domain, RBD"/>
    <property type="match status" value="1"/>
</dbReference>
<feature type="region of interest" description="Disordered" evidence="3">
    <location>
        <begin position="99"/>
        <end position="135"/>
    </location>
</feature>
<evidence type="ECO:0000256" key="2">
    <source>
        <dbReference type="PROSITE-ProRule" id="PRU00176"/>
    </source>
</evidence>
<accession>A0A1V9Z2L0</accession>
<feature type="compositionally biased region" description="Basic residues" evidence="3">
    <location>
        <begin position="125"/>
        <end position="135"/>
    </location>
</feature>
<organism evidence="5 6">
    <name type="scientific">Achlya hypogyna</name>
    <name type="common">Oomycete</name>
    <name type="synonym">Protoachlya hypogyna</name>
    <dbReference type="NCBI Taxonomy" id="1202772"/>
    <lineage>
        <taxon>Eukaryota</taxon>
        <taxon>Sar</taxon>
        <taxon>Stramenopiles</taxon>
        <taxon>Oomycota</taxon>
        <taxon>Saprolegniomycetes</taxon>
        <taxon>Saprolegniales</taxon>
        <taxon>Achlyaceae</taxon>
        <taxon>Achlya</taxon>
    </lineage>
</organism>
<evidence type="ECO:0000256" key="1">
    <source>
        <dbReference type="ARBA" id="ARBA00022884"/>
    </source>
</evidence>
<dbReference type="OrthoDB" id="5970at2759"/>
<dbReference type="PANTHER" id="PTHR10352">
    <property type="entry name" value="EUKARYOTIC TRANSLATION INITIATION FACTOR 3 SUBUNIT G"/>
    <property type="match status" value="1"/>
</dbReference>
<evidence type="ECO:0000259" key="4">
    <source>
        <dbReference type="PROSITE" id="PS50102"/>
    </source>
</evidence>
<dbReference type="PROSITE" id="PS50102">
    <property type="entry name" value="RRM"/>
    <property type="match status" value="1"/>
</dbReference>
<dbReference type="InterPro" id="IPR000504">
    <property type="entry name" value="RRM_dom"/>
</dbReference>
<dbReference type="InterPro" id="IPR035979">
    <property type="entry name" value="RBD_domain_sf"/>
</dbReference>
<proteinExistence type="predicted"/>
<name>A0A1V9Z2L0_ACHHY</name>
<dbReference type="InterPro" id="IPR012677">
    <property type="entry name" value="Nucleotide-bd_a/b_plait_sf"/>
</dbReference>
<dbReference type="GO" id="GO:0003723">
    <property type="term" value="F:RNA binding"/>
    <property type="evidence" value="ECO:0007669"/>
    <property type="project" value="UniProtKB-UniRule"/>
</dbReference>
<dbReference type="EMBL" id="JNBR01000472">
    <property type="protein sequence ID" value="OQR92243.1"/>
    <property type="molecule type" value="Genomic_DNA"/>
</dbReference>
<gene>
    <name evidence="5" type="ORF">ACHHYP_03916</name>
</gene>
<dbReference type="Pfam" id="PF00076">
    <property type="entry name" value="RRM_1"/>
    <property type="match status" value="1"/>
</dbReference>
<keyword evidence="1 2" id="KW-0694">RNA-binding</keyword>
<reference evidence="5 6" key="1">
    <citation type="journal article" date="2014" name="Genome Biol. Evol.">
        <title>The secreted proteins of Achlya hypogyna and Thraustotheca clavata identify the ancestral oomycete secretome and reveal gene acquisitions by horizontal gene transfer.</title>
        <authorList>
            <person name="Misner I."/>
            <person name="Blouin N."/>
            <person name="Leonard G."/>
            <person name="Richards T.A."/>
            <person name="Lane C.E."/>
        </authorList>
    </citation>
    <scope>NUCLEOTIDE SEQUENCE [LARGE SCALE GENOMIC DNA]</scope>
    <source>
        <strain evidence="5 6">ATCC 48635</strain>
    </source>
</reference>
<dbReference type="SMART" id="SM00360">
    <property type="entry name" value="RRM"/>
    <property type="match status" value="1"/>
</dbReference>
<protein>
    <recommendedName>
        <fullName evidence="4">RRM domain-containing protein</fullName>
    </recommendedName>
</protein>
<keyword evidence="6" id="KW-1185">Reference proteome</keyword>
<evidence type="ECO:0000256" key="3">
    <source>
        <dbReference type="SAM" id="MobiDB-lite"/>
    </source>
</evidence>
<sequence>MADKALVVVPDEAPEPTEADPDDLCKVYVGQLTPHANETHLQAFFRPYGVIRHIWIARRPPGFAFVTYLKAQAAKRAVEAVADMDEPIILGQTIKCELGGDRSSAAPTGGKRKRVRTKKGESFKAKKARKLAASI</sequence>
<dbReference type="Proteomes" id="UP000243579">
    <property type="component" value="Unassembled WGS sequence"/>
</dbReference>
<evidence type="ECO:0000313" key="5">
    <source>
        <dbReference type="EMBL" id="OQR92243.1"/>
    </source>
</evidence>
<comment type="caution">
    <text evidence="5">The sequence shown here is derived from an EMBL/GenBank/DDBJ whole genome shotgun (WGS) entry which is preliminary data.</text>
</comment>
<evidence type="ECO:0000313" key="6">
    <source>
        <dbReference type="Proteomes" id="UP000243579"/>
    </source>
</evidence>